<accession>A0ABC9W3W6</accession>
<keyword evidence="2" id="KW-1185">Reference proteome</keyword>
<comment type="caution">
    <text evidence="1">The sequence shown here is derived from an EMBL/GenBank/DDBJ whole genome shotgun (WGS) entry which is preliminary data.</text>
</comment>
<organism evidence="1 2">
    <name type="scientific">Grus japonensis</name>
    <name type="common">Japanese crane</name>
    <name type="synonym">Red-crowned crane</name>
    <dbReference type="NCBI Taxonomy" id="30415"/>
    <lineage>
        <taxon>Eukaryota</taxon>
        <taxon>Metazoa</taxon>
        <taxon>Chordata</taxon>
        <taxon>Craniata</taxon>
        <taxon>Vertebrata</taxon>
        <taxon>Euteleostomi</taxon>
        <taxon>Archelosauria</taxon>
        <taxon>Archosauria</taxon>
        <taxon>Dinosauria</taxon>
        <taxon>Saurischia</taxon>
        <taxon>Theropoda</taxon>
        <taxon>Coelurosauria</taxon>
        <taxon>Aves</taxon>
        <taxon>Neognathae</taxon>
        <taxon>Neoaves</taxon>
        <taxon>Gruiformes</taxon>
        <taxon>Gruidae</taxon>
        <taxon>Grus</taxon>
    </lineage>
</organism>
<sequence>MQYQYLVCRVLDFCFEDAVKIELYVVGTNLVESESFIIANHPALELPTKVKNQCESLKKESAQRTESQAKAPGCRLRKKLPLGKDLLPGFARLFFLGQTEFLTQTTGLQDTF</sequence>
<gene>
    <name evidence="1" type="ORF">GRJ2_000474800</name>
</gene>
<protein>
    <submittedName>
        <fullName evidence="1">TSC22 domain family protein 1</fullName>
    </submittedName>
</protein>
<evidence type="ECO:0000313" key="2">
    <source>
        <dbReference type="Proteomes" id="UP001623348"/>
    </source>
</evidence>
<name>A0ABC9W3W6_GRUJA</name>
<dbReference type="EMBL" id="BAAFJT010000001">
    <property type="protein sequence ID" value="GAB0180095.1"/>
    <property type="molecule type" value="Genomic_DNA"/>
</dbReference>
<reference evidence="1 2" key="1">
    <citation type="submission" date="2024-06" db="EMBL/GenBank/DDBJ databases">
        <title>The draft genome of Grus japonensis, version 3.</title>
        <authorList>
            <person name="Nabeshima K."/>
            <person name="Suzuki S."/>
            <person name="Onuma M."/>
        </authorList>
    </citation>
    <scope>NUCLEOTIDE SEQUENCE [LARGE SCALE GENOMIC DNA]</scope>
    <source>
        <strain evidence="1 2">451A</strain>
    </source>
</reference>
<dbReference type="Proteomes" id="UP001623348">
    <property type="component" value="Unassembled WGS sequence"/>
</dbReference>
<proteinExistence type="predicted"/>
<evidence type="ECO:0000313" key="1">
    <source>
        <dbReference type="EMBL" id="GAB0180095.1"/>
    </source>
</evidence>
<dbReference type="AlphaFoldDB" id="A0ABC9W3W6"/>